<dbReference type="HOGENOM" id="CLU_1081390_0_0_9"/>
<dbReference type="Proteomes" id="UP000007887">
    <property type="component" value="Chromosome"/>
</dbReference>
<dbReference type="EMBL" id="AP012292">
    <property type="protein sequence ID" value="BAL83030.1"/>
    <property type="molecule type" value="Genomic_DNA"/>
</dbReference>
<evidence type="ECO:0000256" key="1">
    <source>
        <dbReference type="SAM" id="SignalP"/>
    </source>
</evidence>
<feature type="signal peptide" evidence="1">
    <location>
        <begin position="1"/>
        <end position="26"/>
    </location>
</feature>
<dbReference type="RefSeq" id="WP_014424467.1">
    <property type="nucleotide sequence ID" value="NC_017068.1"/>
</dbReference>
<sequence>MSKLKKSIAGAMTVLCLTSLAPRAEAAVLVYDAQNVEQAIRTAITTANILTNEEKQLLLQILNMKKLDAKSLMRYLDKMTALERYPMDERDGQIGVLAPKTTTDSFWRQNFRNIEAVLKGKMTVMDAYYAGQAAYKAEADTNNDTVKNARLTQDMTEDLSKQAMTALEASSQAEGNLQAVQANTQVMGVGVMSMIQGNNLLSSMTAAQAVKYQRELQEEVTAKRINESTAEKLAKATKNCELKGMSYEAFRQKMGEY</sequence>
<keyword evidence="1" id="KW-0732">Signal</keyword>
<gene>
    <name evidence="2" type="ordered locus">SELR_13220</name>
</gene>
<dbReference type="AlphaFoldDB" id="I0GQJ3"/>
<proteinExistence type="predicted"/>
<feature type="chain" id="PRO_5003627227" description="P-type conjugative transfer protein TrbJ" evidence="1">
    <location>
        <begin position="27"/>
        <end position="257"/>
    </location>
</feature>
<name>I0GQJ3_SELRL</name>
<reference evidence="2 3" key="1">
    <citation type="submission" date="2011-10" db="EMBL/GenBank/DDBJ databases">
        <title>Whole genome sequence of Selenomonas ruminantium subsp. lactilytica TAM6421.</title>
        <authorList>
            <person name="Oguchi A."/>
            <person name="Ankai A."/>
            <person name="Kaneko J."/>
            <person name="Yamada-Narita S."/>
            <person name="Fukui S."/>
            <person name="Takahashi M."/>
            <person name="Onodera T."/>
            <person name="Kojima S."/>
            <person name="Fushimi T."/>
            <person name="Abe N."/>
            <person name="Kamio Y."/>
            <person name="Yamazaki S."/>
            <person name="Fujita N."/>
        </authorList>
    </citation>
    <scope>NUCLEOTIDE SEQUENCE [LARGE SCALE GENOMIC DNA]</scope>
    <source>
        <strain evidence="3">NBRC 103574 / TAM6421</strain>
    </source>
</reference>
<dbReference type="PATRIC" id="fig|927704.6.peg.1361"/>
<evidence type="ECO:0008006" key="4">
    <source>
        <dbReference type="Google" id="ProtNLM"/>
    </source>
</evidence>
<evidence type="ECO:0000313" key="2">
    <source>
        <dbReference type="EMBL" id="BAL83030.1"/>
    </source>
</evidence>
<dbReference type="KEGG" id="sri:SELR_13220"/>
<dbReference type="eggNOG" id="COG5314">
    <property type="taxonomic scope" value="Bacteria"/>
</dbReference>
<protein>
    <recommendedName>
        <fullName evidence="4">P-type conjugative transfer protein TrbJ</fullName>
    </recommendedName>
</protein>
<evidence type="ECO:0000313" key="3">
    <source>
        <dbReference type="Proteomes" id="UP000007887"/>
    </source>
</evidence>
<organism evidence="2 3">
    <name type="scientific">Selenomonas ruminantium subsp. lactilytica (strain NBRC 103574 / TAM6421)</name>
    <dbReference type="NCBI Taxonomy" id="927704"/>
    <lineage>
        <taxon>Bacteria</taxon>
        <taxon>Bacillati</taxon>
        <taxon>Bacillota</taxon>
        <taxon>Negativicutes</taxon>
        <taxon>Selenomonadales</taxon>
        <taxon>Selenomonadaceae</taxon>
        <taxon>Selenomonas</taxon>
    </lineage>
</organism>
<accession>I0GQJ3</accession>
<dbReference type="OrthoDB" id="1667227at2"/>